<feature type="region of interest" description="Disordered" evidence="1">
    <location>
        <begin position="47"/>
        <end position="343"/>
    </location>
</feature>
<feature type="compositionally biased region" description="Pro residues" evidence="1">
    <location>
        <begin position="79"/>
        <end position="104"/>
    </location>
</feature>
<feature type="compositionally biased region" description="Pro residues" evidence="1">
    <location>
        <begin position="221"/>
        <end position="235"/>
    </location>
</feature>
<dbReference type="NCBIfam" id="TIGR02098">
    <property type="entry name" value="MJ0042_CXXC"/>
    <property type="match status" value="1"/>
</dbReference>
<evidence type="ECO:0000259" key="3">
    <source>
        <dbReference type="Pfam" id="PF13719"/>
    </source>
</evidence>
<comment type="caution">
    <text evidence="4">The sequence shown here is derived from an EMBL/GenBank/DDBJ whole genome shotgun (WGS) entry which is preliminary data.</text>
</comment>
<dbReference type="InterPro" id="IPR021834">
    <property type="entry name" value="DUF3426"/>
</dbReference>
<dbReference type="Pfam" id="PF11906">
    <property type="entry name" value="DUF3426"/>
    <property type="match status" value="1"/>
</dbReference>
<feature type="transmembrane region" description="Helical" evidence="2">
    <location>
        <begin position="358"/>
        <end position="376"/>
    </location>
</feature>
<dbReference type="PRINTS" id="PR01217">
    <property type="entry name" value="PRICHEXTENSN"/>
</dbReference>
<evidence type="ECO:0000313" key="4">
    <source>
        <dbReference type="EMBL" id="MBB4219543.1"/>
    </source>
</evidence>
<evidence type="ECO:0000256" key="2">
    <source>
        <dbReference type="SAM" id="Phobius"/>
    </source>
</evidence>
<proteinExistence type="predicted"/>
<dbReference type="PANTHER" id="PTHR48125">
    <property type="entry name" value="LP07818P1"/>
    <property type="match status" value="1"/>
</dbReference>
<evidence type="ECO:0000256" key="1">
    <source>
        <dbReference type="SAM" id="MobiDB-lite"/>
    </source>
</evidence>
<feature type="compositionally biased region" description="Acidic residues" evidence="1">
    <location>
        <begin position="119"/>
        <end position="128"/>
    </location>
</feature>
<feature type="domain" description="Zinc finger/thioredoxin putative" evidence="3">
    <location>
        <begin position="3"/>
        <end position="39"/>
    </location>
</feature>
<feature type="compositionally biased region" description="Basic and acidic residues" evidence="1">
    <location>
        <begin position="261"/>
        <end position="273"/>
    </location>
</feature>
<keyword evidence="2" id="KW-1133">Transmembrane helix</keyword>
<dbReference type="AlphaFoldDB" id="A0A840FDC1"/>
<gene>
    <name evidence="4" type="ORF">GGD71_000290</name>
</gene>
<protein>
    <submittedName>
        <fullName evidence="4">Putative Zn finger-like uncharacterized protein</fullName>
    </submittedName>
</protein>
<dbReference type="PANTHER" id="PTHR48125:SF12">
    <property type="entry name" value="AT HOOK TRANSCRIPTION FACTOR FAMILY-RELATED"/>
    <property type="match status" value="1"/>
</dbReference>
<name>A0A840FDC1_9BURK</name>
<dbReference type="EMBL" id="JACIFZ010000001">
    <property type="protein sequence ID" value="MBB4219543.1"/>
    <property type="molecule type" value="Genomic_DNA"/>
</dbReference>
<keyword evidence="2" id="KW-0812">Transmembrane</keyword>
<dbReference type="RefSeq" id="WP_184634767.1">
    <property type="nucleotide sequence ID" value="NZ_JACIFZ010000001.1"/>
</dbReference>
<dbReference type="InterPro" id="IPR011723">
    <property type="entry name" value="Znf/thioredoxin_put"/>
</dbReference>
<dbReference type="Pfam" id="PF13719">
    <property type="entry name" value="Zn_ribbon_5"/>
    <property type="match status" value="1"/>
</dbReference>
<reference evidence="4 5" key="1">
    <citation type="submission" date="2020-08" db="EMBL/GenBank/DDBJ databases">
        <title>Genomic Encyclopedia of Type Strains, Phase IV (KMG-V): Genome sequencing to study the core and pangenomes of soil and plant-associated prokaryotes.</title>
        <authorList>
            <person name="Whitman W."/>
        </authorList>
    </citation>
    <scope>NUCLEOTIDE SEQUENCE [LARGE SCALE GENOMIC DNA]</scope>
    <source>
        <strain evidence="4 5">34/80</strain>
    </source>
</reference>
<feature type="compositionally biased region" description="Pro residues" evidence="1">
    <location>
        <begin position="202"/>
        <end position="213"/>
    </location>
</feature>
<evidence type="ECO:0000313" key="5">
    <source>
        <dbReference type="Proteomes" id="UP000524450"/>
    </source>
</evidence>
<accession>A0A840FDC1</accession>
<keyword evidence="2" id="KW-0472">Membrane</keyword>
<organism evidence="4 5">
    <name type="scientific">Variovorax guangxiensis</name>
    <dbReference type="NCBI Taxonomy" id="1775474"/>
    <lineage>
        <taxon>Bacteria</taxon>
        <taxon>Pseudomonadati</taxon>
        <taxon>Pseudomonadota</taxon>
        <taxon>Betaproteobacteria</taxon>
        <taxon>Burkholderiales</taxon>
        <taxon>Comamonadaceae</taxon>
        <taxon>Variovorax</taxon>
    </lineage>
</organism>
<sequence length="513" mass="54671">MSLVTRCPACTTTFKVVRDQLRISDGWVRCGRCSNVFDATLDLHETSEGTGGTAVAPGASPAVQGSGFMPGLVEQPAAEPAPSPEPPAPSPSPSPAPEPLPPAEPGLEEPEQPLSSSAEDADFFDDEPEHQRQRKDWLTDEEHLLPPDALVLDPTPKTVSPLVQSPPPAPASPLPAFSLTLPEHGLAADEPWSDLDATQPAWKPPPSTLPPFPNIDLNLASPPPAPPPPAPPLPVTPRIVKTRTLIQRASDDDAADDGGAADEREQLEKEHDQVQMQKALRRARAKSAKIASAKAREERAAAKASPALVVREETESGADEPDPVLSPIFEPPPGHPFAEDDEPLEKAPGFWQRRGVRVLLVLLAVLAALLLVLQIVRHERDGIVARQPNLRPTLAALCQYTGCELGALRQIGDIVIEGAAFAREKSGGNDYRLSFTLRNGATVPLAMPAVELSLLDTQERAVVRRVLMPADYGAPAVLQARADRAASLPLTLSASEAAALPPVAGYRVEAFYP</sequence>
<feature type="compositionally biased region" description="Pro residues" evidence="1">
    <location>
        <begin position="164"/>
        <end position="173"/>
    </location>
</feature>
<dbReference type="Proteomes" id="UP000524450">
    <property type="component" value="Unassembled WGS sequence"/>
</dbReference>
<feature type="compositionally biased region" description="Basic and acidic residues" evidence="1">
    <location>
        <begin position="129"/>
        <end position="145"/>
    </location>
</feature>